<comment type="caution">
    <text evidence="1">The sequence shown here is derived from an EMBL/GenBank/DDBJ whole genome shotgun (WGS) entry which is preliminary data.</text>
</comment>
<dbReference type="EMBL" id="BMMK01000028">
    <property type="protein sequence ID" value="GGM72266.1"/>
    <property type="molecule type" value="Genomic_DNA"/>
</dbReference>
<dbReference type="RefSeq" id="WP_189060726.1">
    <property type="nucleotide sequence ID" value="NZ_BMMK01000028.1"/>
</dbReference>
<evidence type="ECO:0000313" key="2">
    <source>
        <dbReference type="Proteomes" id="UP000637578"/>
    </source>
</evidence>
<accession>A0A8J3CIL6</accession>
<keyword evidence="2" id="KW-1185">Reference proteome</keyword>
<reference evidence="1" key="2">
    <citation type="submission" date="2020-09" db="EMBL/GenBank/DDBJ databases">
        <authorList>
            <person name="Sun Q."/>
            <person name="Zhou Y."/>
        </authorList>
    </citation>
    <scope>NUCLEOTIDE SEQUENCE</scope>
    <source>
        <strain evidence="1">CGMCC 4.5737</strain>
    </source>
</reference>
<dbReference type="InterPro" id="IPR025358">
    <property type="entry name" value="DUF4262"/>
</dbReference>
<gene>
    <name evidence="1" type="ORF">GCM10012275_48510</name>
</gene>
<evidence type="ECO:0008006" key="3">
    <source>
        <dbReference type="Google" id="ProtNLM"/>
    </source>
</evidence>
<dbReference type="Proteomes" id="UP000637578">
    <property type="component" value="Unassembled WGS sequence"/>
</dbReference>
<protein>
    <recommendedName>
        <fullName evidence="3">DUF4262 domain-containing protein</fullName>
    </recommendedName>
</protein>
<sequence>MTATTDDDLRRHLLETAEREGVAVVQVAESEGEPPFAFSVGTWRRCAAAEAVVVGVAPEVAHALLMTYAQRVAAGERFEPGRLYDGFLEGHKVTFERVAEQFYPEYFGHAFLVYRNGQFPAVQILVPVPGSPGVFPWHEEAPAGFDRWQPVLTDSGRPESWRPGADGP</sequence>
<organism evidence="1 2">
    <name type="scientific">Longimycelium tulufanense</name>
    <dbReference type="NCBI Taxonomy" id="907463"/>
    <lineage>
        <taxon>Bacteria</taxon>
        <taxon>Bacillati</taxon>
        <taxon>Actinomycetota</taxon>
        <taxon>Actinomycetes</taxon>
        <taxon>Pseudonocardiales</taxon>
        <taxon>Pseudonocardiaceae</taxon>
        <taxon>Longimycelium</taxon>
    </lineage>
</organism>
<dbReference type="AlphaFoldDB" id="A0A8J3CIL6"/>
<dbReference type="Pfam" id="PF14081">
    <property type="entry name" value="DUF4262"/>
    <property type="match status" value="1"/>
</dbReference>
<proteinExistence type="predicted"/>
<name>A0A8J3CIL6_9PSEU</name>
<evidence type="ECO:0000313" key="1">
    <source>
        <dbReference type="EMBL" id="GGM72266.1"/>
    </source>
</evidence>
<reference evidence="1" key="1">
    <citation type="journal article" date="2014" name="Int. J. Syst. Evol. Microbiol.">
        <title>Complete genome sequence of Corynebacterium casei LMG S-19264T (=DSM 44701T), isolated from a smear-ripened cheese.</title>
        <authorList>
            <consortium name="US DOE Joint Genome Institute (JGI-PGF)"/>
            <person name="Walter F."/>
            <person name="Albersmeier A."/>
            <person name="Kalinowski J."/>
            <person name="Ruckert C."/>
        </authorList>
    </citation>
    <scope>NUCLEOTIDE SEQUENCE</scope>
    <source>
        <strain evidence="1">CGMCC 4.5737</strain>
    </source>
</reference>